<dbReference type="GO" id="GO:0005737">
    <property type="term" value="C:cytoplasm"/>
    <property type="evidence" value="ECO:0007669"/>
    <property type="project" value="TreeGrafter"/>
</dbReference>
<feature type="domain" description="Thioredoxin" evidence="8">
    <location>
        <begin position="1"/>
        <end position="109"/>
    </location>
</feature>
<dbReference type="Gene3D" id="3.40.30.10">
    <property type="entry name" value="Glutaredoxin"/>
    <property type="match status" value="2"/>
</dbReference>
<keyword evidence="10" id="KW-1185">Reference proteome</keyword>
<dbReference type="Pfam" id="PF00085">
    <property type="entry name" value="Thioredoxin"/>
    <property type="match status" value="2"/>
</dbReference>
<dbReference type="InterPro" id="IPR013766">
    <property type="entry name" value="Thioredoxin_domain"/>
</dbReference>
<dbReference type="PRINTS" id="PR00421">
    <property type="entry name" value="THIOREDOXIN"/>
</dbReference>
<dbReference type="FunFam" id="3.40.30.10:FF:000001">
    <property type="entry name" value="Thioredoxin"/>
    <property type="match status" value="1"/>
</dbReference>
<name>A7NP90_ROSCS</name>
<evidence type="ECO:0000256" key="1">
    <source>
        <dbReference type="ARBA" id="ARBA00008987"/>
    </source>
</evidence>
<dbReference type="Proteomes" id="UP000000263">
    <property type="component" value="Chromosome"/>
</dbReference>
<keyword evidence="3" id="KW-0249">Electron transport</keyword>
<dbReference type="SUPFAM" id="SSF52833">
    <property type="entry name" value="Thioredoxin-like"/>
    <property type="match status" value="2"/>
</dbReference>
<organism evidence="9 10">
    <name type="scientific">Roseiflexus castenholzii (strain DSM 13941 / HLO8)</name>
    <dbReference type="NCBI Taxonomy" id="383372"/>
    <lineage>
        <taxon>Bacteria</taxon>
        <taxon>Bacillati</taxon>
        <taxon>Chloroflexota</taxon>
        <taxon>Chloroflexia</taxon>
        <taxon>Chloroflexales</taxon>
        <taxon>Roseiflexineae</taxon>
        <taxon>Roseiflexaceae</taxon>
        <taxon>Roseiflexus</taxon>
    </lineage>
</organism>
<evidence type="ECO:0000256" key="6">
    <source>
        <dbReference type="NCBIfam" id="TIGR01068"/>
    </source>
</evidence>
<dbReference type="RefSeq" id="WP_012121810.1">
    <property type="nucleotide sequence ID" value="NC_009767.1"/>
</dbReference>
<dbReference type="PANTHER" id="PTHR45663:SF11">
    <property type="entry name" value="GEO12009P1"/>
    <property type="match status" value="1"/>
</dbReference>
<dbReference type="EMBL" id="CP000804">
    <property type="protein sequence ID" value="ABU59386.1"/>
    <property type="molecule type" value="Genomic_DNA"/>
</dbReference>
<evidence type="ECO:0000259" key="8">
    <source>
        <dbReference type="PROSITE" id="PS51352"/>
    </source>
</evidence>
<dbReference type="eggNOG" id="COG3118">
    <property type="taxonomic scope" value="Bacteria"/>
</dbReference>
<evidence type="ECO:0000256" key="3">
    <source>
        <dbReference type="ARBA" id="ARBA00022982"/>
    </source>
</evidence>
<dbReference type="PANTHER" id="PTHR45663">
    <property type="entry name" value="GEO12009P1"/>
    <property type="match status" value="1"/>
</dbReference>
<feature type="domain" description="Thioredoxin" evidence="8">
    <location>
        <begin position="126"/>
        <end position="255"/>
    </location>
</feature>
<evidence type="ECO:0000256" key="4">
    <source>
        <dbReference type="ARBA" id="ARBA00023157"/>
    </source>
</evidence>
<keyword evidence="2" id="KW-0813">Transport</keyword>
<comment type="similarity">
    <text evidence="1">Belongs to the thioredoxin family.</text>
</comment>
<dbReference type="InterPro" id="IPR005746">
    <property type="entry name" value="Thioredoxin"/>
</dbReference>
<dbReference type="AlphaFoldDB" id="A7NP90"/>
<keyword evidence="4" id="KW-1015">Disulfide bond</keyword>
<gene>
    <name evidence="9" type="ordered locus">Rcas_3336</name>
</gene>
<proteinExistence type="inferred from homology"/>
<dbReference type="KEGG" id="rca:Rcas_3336"/>
<evidence type="ECO:0000313" key="9">
    <source>
        <dbReference type="EMBL" id="ABU59386.1"/>
    </source>
</evidence>
<keyword evidence="5" id="KW-0676">Redox-active center</keyword>
<evidence type="ECO:0000256" key="2">
    <source>
        <dbReference type="ARBA" id="ARBA00022448"/>
    </source>
</evidence>
<dbReference type="PROSITE" id="PS51352">
    <property type="entry name" value="THIOREDOXIN_2"/>
    <property type="match status" value="2"/>
</dbReference>
<dbReference type="STRING" id="383372.Rcas_3336"/>
<sequence>MTFSTPVRTSEQSIDRVLRAGLPVLLIFDRKECPTCQRLDPTLERLASIFAGRALLARVDADDNPALAQQYGITALPGLIFVKNGAPIARTSGVVAEEALRAWLTHLTDGGAPPPLPQGPSVPLTRQASRPMPEPSATRQEVAERATRSKPITLTDATFDQVVGASHQPVLVDFWAPWCGPCRAVAPVVERLAQEFAGRAVVAKLNVDENPRTAQRFGIRSIPSLHIFKDGRVVERLIGAQPYPVLRQALERHAGGVTA</sequence>
<dbReference type="NCBIfam" id="TIGR01068">
    <property type="entry name" value="thioredoxin"/>
    <property type="match status" value="1"/>
</dbReference>
<dbReference type="PROSITE" id="PS00194">
    <property type="entry name" value="THIOREDOXIN_1"/>
    <property type="match status" value="1"/>
</dbReference>
<feature type="region of interest" description="Disordered" evidence="7">
    <location>
        <begin position="110"/>
        <end position="147"/>
    </location>
</feature>
<dbReference type="HOGENOM" id="CLU_1073173_0_0_0"/>
<evidence type="ECO:0000256" key="5">
    <source>
        <dbReference type="ARBA" id="ARBA00023284"/>
    </source>
</evidence>
<reference evidence="9 10" key="1">
    <citation type="submission" date="2007-08" db="EMBL/GenBank/DDBJ databases">
        <title>Complete sequence of Roseiflexus castenholzii DSM 13941.</title>
        <authorList>
            <consortium name="US DOE Joint Genome Institute"/>
            <person name="Copeland A."/>
            <person name="Lucas S."/>
            <person name="Lapidus A."/>
            <person name="Barry K."/>
            <person name="Glavina del Rio T."/>
            <person name="Dalin E."/>
            <person name="Tice H."/>
            <person name="Pitluck S."/>
            <person name="Thompson L.S."/>
            <person name="Brettin T."/>
            <person name="Bruce D."/>
            <person name="Detter J.C."/>
            <person name="Han C."/>
            <person name="Tapia R."/>
            <person name="Schmutz J."/>
            <person name="Larimer F."/>
            <person name="Land M."/>
            <person name="Hauser L."/>
            <person name="Kyrpides N."/>
            <person name="Mikhailova N."/>
            <person name="Bryant D.A."/>
            <person name="Hanada S."/>
            <person name="Tsukatani Y."/>
            <person name="Richardson P."/>
        </authorList>
    </citation>
    <scope>NUCLEOTIDE SEQUENCE [LARGE SCALE GENOMIC DNA]</scope>
    <source>
        <strain evidence="10">DSM 13941 / HLO8</strain>
    </source>
</reference>
<dbReference type="InterPro" id="IPR036249">
    <property type="entry name" value="Thioredoxin-like_sf"/>
</dbReference>
<dbReference type="GO" id="GO:0015035">
    <property type="term" value="F:protein-disulfide reductase activity"/>
    <property type="evidence" value="ECO:0007669"/>
    <property type="project" value="UniProtKB-UniRule"/>
</dbReference>
<evidence type="ECO:0000313" key="10">
    <source>
        <dbReference type="Proteomes" id="UP000000263"/>
    </source>
</evidence>
<dbReference type="InterPro" id="IPR017937">
    <property type="entry name" value="Thioredoxin_CS"/>
</dbReference>
<dbReference type="OrthoDB" id="9790390at2"/>
<dbReference type="CDD" id="cd02947">
    <property type="entry name" value="TRX_family"/>
    <property type="match status" value="2"/>
</dbReference>
<protein>
    <recommendedName>
        <fullName evidence="6">Thioredoxin</fullName>
    </recommendedName>
</protein>
<accession>A7NP90</accession>
<evidence type="ECO:0000256" key="7">
    <source>
        <dbReference type="SAM" id="MobiDB-lite"/>
    </source>
</evidence>